<sequence>MSRPTVNDIAREAGVSLATVDRVLNARPGVRAKTVSAVQDAVARLGYVRDMAAANLARQRRYRMVAALPDGDSQFVETLAEALTEAAQSAVTARMELEITRYPAEDAHALAALLGRMAPQDVAGVAVMAPETPVLRDAIRGLKSKGIPVIALASDLPSTERDHFVGIDSRAAGRTAAVLMGRFAGAASGQILAVAQSMQLRDAIERRRGFDEVMLADFPGLEVLPTLETHGSDATLRAVVTEALRHARDVRGIYLLGAGHRALAATLADLGLTGRFVVIGHELTPHTRRALLAGHIDAIITQNLGHLARSTLRVLRAKADHAPIDEAQEQLRVEIVLRENLPPDQ</sequence>
<reference evidence="5 6" key="1">
    <citation type="submission" date="2018-03" db="EMBL/GenBank/DDBJ databases">
        <title>Rhodobacter blasticus.</title>
        <authorList>
            <person name="Meyer T.E."/>
            <person name="Miller S."/>
            <person name="Lodha T."/>
            <person name="Gandham S."/>
            <person name="Chintalapati S."/>
            <person name="Chintalapati V.R."/>
        </authorList>
    </citation>
    <scope>NUCLEOTIDE SEQUENCE [LARGE SCALE GENOMIC DNA]</scope>
    <source>
        <strain evidence="5 6">DSM 2131</strain>
    </source>
</reference>
<dbReference type="InterPro" id="IPR028082">
    <property type="entry name" value="Peripla_BP_I"/>
</dbReference>
<keyword evidence="6" id="KW-1185">Reference proteome</keyword>
<dbReference type="Gene3D" id="3.40.50.2300">
    <property type="match status" value="2"/>
</dbReference>
<comment type="caution">
    <text evidence="5">The sequence shown here is derived from an EMBL/GenBank/DDBJ whole genome shotgun (WGS) entry which is preliminary data.</text>
</comment>
<keyword evidence="2" id="KW-0238">DNA-binding</keyword>
<evidence type="ECO:0000256" key="1">
    <source>
        <dbReference type="ARBA" id="ARBA00023015"/>
    </source>
</evidence>
<feature type="domain" description="HTH lacI-type" evidence="4">
    <location>
        <begin position="4"/>
        <end position="58"/>
    </location>
</feature>
<dbReference type="EMBL" id="PZKE01000002">
    <property type="protein sequence ID" value="PTE16114.1"/>
    <property type="molecule type" value="Genomic_DNA"/>
</dbReference>
<proteinExistence type="predicted"/>
<dbReference type="CDD" id="cd01392">
    <property type="entry name" value="HTH_LacI"/>
    <property type="match status" value="1"/>
</dbReference>
<dbReference type="GO" id="GO:0003700">
    <property type="term" value="F:DNA-binding transcription factor activity"/>
    <property type="evidence" value="ECO:0007669"/>
    <property type="project" value="TreeGrafter"/>
</dbReference>
<dbReference type="SUPFAM" id="SSF47413">
    <property type="entry name" value="lambda repressor-like DNA-binding domains"/>
    <property type="match status" value="1"/>
</dbReference>
<dbReference type="SMART" id="SM00354">
    <property type="entry name" value="HTH_LACI"/>
    <property type="match status" value="1"/>
</dbReference>
<dbReference type="InterPro" id="IPR010982">
    <property type="entry name" value="Lambda_DNA-bd_dom_sf"/>
</dbReference>
<protein>
    <submittedName>
        <fullName evidence="5">LacI family transcriptional regulator</fullName>
    </submittedName>
</protein>
<dbReference type="PROSITE" id="PS00356">
    <property type="entry name" value="HTH_LACI_1"/>
    <property type="match status" value="1"/>
</dbReference>
<dbReference type="InterPro" id="IPR025997">
    <property type="entry name" value="SBP_2_dom"/>
</dbReference>
<dbReference type="Gene3D" id="1.10.260.40">
    <property type="entry name" value="lambda repressor-like DNA-binding domains"/>
    <property type="match status" value="1"/>
</dbReference>
<organism evidence="5 6">
    <name type="scientific">Fuscovulum blasticum DSM 2131</name>
    <dbReference type="NCBI Taxonomy" id="1188250"/>
    <lineage>
        <taxon>Bacteria</taxon>
        <taxon>Pseudomonadati</taxon>
        <taxon>Pseudomonadota</taxon>
        <taxon>Alphaproteobacteria</taxon>
        <taxon>Rhodobacterales</taxon>
        <taxon>Paracoccaceae</taxon>
        <taxon>Pseudogemmobacter</taxon>
    </lineage>
</organism>
<dbReference type="PRINTS" id="PR00036">
    <property type="entry name" value="HTHLACI"/>
</dbReference>
<dbReference type="RefSeq" id="WP_107672122.1">
    <property type="nucleotide sequence ID" value="NZ_PZKE01000002.1"/>
</dbReference>
<dbReference type="InterPro" id="IPR000843">
    <property type="entry name" value="HTH_LacI"/>
</dbReference>
<dbReference type="Proteomes" id="UP000241362">
    <property type="component" value="Unassembled WGS sequence"/>
</dbReference>
<evidence type="ECO:0000256" key="3">
    <source>
        <dbReference type="ARBA" id="ARBA00023163"/>
    </source>
</evidence>
<evidence type="ECO:0000256" key="2">
    <source>
        <dbReference type="ARBA" id="ARBA00023125"/>
    </source>
</evidence>
<dbReference type="GO" id="GO:0000976">
    <property type="term" value="F:transcription cis-regulatory region binding"/>
    <property type="evidence" value="ECO:0007669"/>
    <property type="project" value="TreeGrafter"/>
</dbReference>
<accession>A0A2T4JDX5</accession>
<dbReference type="AlphaFoldDB" id="A0A2T4JDX5"/>
<dbReference type="CDD" id="cd06307">
    <property type="entry name" value="PBP1_sugar_binding"/>
    <property type="match status" value="1"/>
</dbReference>
<gene>
    <name evidence="5" type="ORF">C5F44_03595</name>
</gene>
<name>A0A2T4JDX5_FUSBL</name>
<dbReference type="SUPFAM" id="SSF53822">
    <property type="entry name" value="Periplasmic binding protein-like I"/>
    <property type="match status" value="1"/>
</dbReference>
<dbReference type="Pfam" id="PF13407">
    <property type="entry name" value="Peripla_BP_4"/>
    <property type="match status" value="1"/>
</dbReference>
<evidence type="ECO:0000313" key="6">
    <source>
        <dbReference type="Proteomes" id="UP000241362"/>
    </source>
</evidence>
<evidence type="ECO:0000313" key="5">
    <source>
        <dbReference type="EMBL" id="PTE16114.1"/>
    </source>
</evidence>
<dbReference type="Pfam" id="PF00356">
    <property type="entry name" value="LacI"/>
    <property type="match status" value="1"/>
</dbReference>
<keyword evidence="3" id="KW-0804">Transcription</keyword>
<dbReference type="PANTHER" id="PTHR30146">
    <property type="entry name" value="LACI-RELATED TRANSCRIPTIONAL REPRESSOR"/>
    <property type="match status" value="1"/>
</dbReference>
<dbReference type="PROSITE" id="PS50932">
    <property type="entry name" value="HTH_LACI_2"/>
    <property type="match status" value="1"/>
</dbReference>
<keyword evidence="1" id="KW-0805">Transcription regulation</keyword>
<dbReference type="PANTHER" id="PTHR30146:SF152">
    <property type="entry name" value="TRANSCRIPTIONAL REGULATORY PROTEIN"/>
    <property type="match status" value="1"/>
</dbReference>
<evidence type="ECO:0000259" key="4">
    <source>
        <dbReference type="PROSITE" id="PS50932"/>
    </source>
</evidence>